<feature type="transmembrane region" description="Helical" evidence="8">
    <location>
        <begin position="187"/>
        <end position="205"/>
    </location>
</feature>
<accession>A0A518BYZ8</accession>
<feature type="transmembrane region" description="Helical" evidence="8">
    <location>
        <begin position="304"/>
        <end position="323"/>
    </location>
</feature>
<dbReference type="OrthoDB" id="290068at2"/>
<dbReference type="AlphaFoldDB" id="A0A518BYZ8"/>
<organism evidence="9 10">
    <name type="scientific">Mucisphaera calidilacus</name>
    <dbReference type="NCBI Taxonomy" id="2527982"/>
    <lineage>
        <taxon>Bacteria</taxon>
        <taxon>Pseudomonadati</taxon>
        <taxon>Planctomycetota</taxon>
        <taxon>Phycisphaerae</taxon>
        <taxon>Phycisphaerales</taxon>
        <taxon>Phycisphaeraceae</taxon>
        <taxon>Mucisphaera</taxon>
    </lineage>
</organism>
<dbReference type="KEGG" id="mcad:Pan265_20640"/>
<dbReference type="PANTHER" id="PTHR21716:SF53">
    <property type="entry name" value="PERMEASE PERM-RELATED"/>
    <property type="match status" value="1"/>
</dbReference>
<evidence type="ECO:0000256" key="6">
    <source>
        <dbReference type="ARBA" id="ARBA00022989"/>
    </source>
</evidence>
<name>A0A518BYZ8_9BACT</name>
<comment type="subcellular location">
    <subcellularLocation>
        <location evidence="1">Cell membrane</location>
        <topology evidence="1">Multi-pass membrane protein</topology>
    </subcellularLocation>
</comment>
<feature type="transmembrane region" description="Helical" evidence="8">
    <location>
        <begin position="249"/>
        <end position="270"/>
    </location>
</feature>
<proteinExistence type="inferred from homology"/>
<comment type="similarity">
    <text evidence="2">Belongs to the autoinducer-2 exporter (AI-2E) (TC 2.A.86) family.</text>
</comment>
<evidence type="ECO:0000313" key="10">
    <source>
        <dbReference type="Proteomes" id="UP000320386"/>
    </source>
</evidence>
<dbReference type="EMBL" id="CP036280">
    <property type="protein sequence ID" value="QDU72201.1"/>
    <property type="molecule type" value="Genomic_DNA"/>
</dbReference>
<dbReference type="RefSeq" id="WP_145446373.1">
    <property type="nucleotide sequence ID" value="NZ_CP036280.1"/>
</dbReference>
<feature type="transmembrane region" description="Helical" evidence="8">
    <location>
        <begin position="343"/>
        <end position="374"/>
    </location>
</feature>
<protein>
    <recommendedName>
        <fullName evidence="11">AI-2E family transporter</fullName>
    </recommendedName>
</protein>
<reference evidence="9 10" key="1">
    <citation type="submission" date="2019-02" db="EMBL/GenBank/DDBJ databases">
        <title>Deep-cultivation of Planctomycetes and their phenomic and genomic characterization uncovers novel biology.</title>
        <authorList>
            <person name="Wiegand S."/>
            <person name="Jogler M."/>
            <person name="Boedeker C."/>
            <person name="Pinto D."/>
            <person name="Vollmers J."/>
            <person name="Rivas-Marin E."/>
            <person name="Kohn T."/>
            <person name="Peeters S.H."/>
            <person name="Heuer A."/>
            <person name="Rast P."/>
            <person name="Oberbeckmann S."/>
            <person name="Bunk B."/>
            <person name="Jeske O."/>
            <person name="Meyerdierks A."/>
            <person name="Storesund J.E."/>
            <person name="Kallscheuer N."/>
            <person name="Luecker S."/>
            <person name="Lage O.M."/>
            <person name="Pohl T."/>
            <person name="Merkel B.J."/>
            <person name="Hornburger P."/>
            <person name="Mueller R.-W."/>
            <person name="Bruemmer F."/>
            <person name="Labrenz M."/>
            <person name="Spormann A.M."/>
            <person name="Op den Camp H."/>
            <person name="Overmann J."/>
            <person name="Amann R."/>
            <person name="Jetten M.S.M."/>
            <person name="Mascher T."/>
            <person name="Medema M.H."/>
            <person name="Devos D.P."/>
            <person name="Kaster A.-K."/>
            <person name="Ovreas L."/>
            <person name="Rohde M."/>
            <person name="Galperin M.Y."/>
            <person name="Jogler C."/>
        </authorList>
    </citation>
    <scope>NUCLEOTIDE SEQUENCE [LARGE SCALE GENOMIC DNA]</scope>
    <source>
        <strain evidence="9 10">Pan265</strain>
    </source>
</reference>
<evidence type="ECO:0000256" key="7">
    <source>
        <dbReference type="ARBA" id="ARBA00023136"/>
    </source>
</evidence>
<evidence type="ECO:0000313" key="9">
    <source>
        <dbReference type="EMBL" id="QDU72201.1"/>
    </source>
</evidence>
<keyword evidence="4" id="KW-1003">Cell membrane</keyword>
<feature type="transmembrane region" description="Helical" evidence="8">
    <location>
        <begin position="12"/>
        <end position="40"/>
    </location>
</feature>
<evidence type="ECO:0000256" key="2">
    <source>
        <dbReference type="ARBA" id="ARBA00009773"/>
    </source>
</evidence>
<evidence type="ECO:0000256" key="8">
    <source>
        <dbReference type="SAM" id="Phobius"/>
    </source>
</evidence>
<feature type="transmembrane region" description="Helical" evidence="8">
    <location>
        <begin position="76"/>
        <end position="97"/>
    </location>
</feature>
<keyword evidence="3" id="KW-0813">Transport</keyword>
<evidence type="ECO:0000256" key="1">
    <source>
        <dbReference type="ARBA" id="ARBA00004651"/>
    </source>
</evidence>
<evidence type="ECO:0000256" key="3">
    <source>
        <dbReference type="ARBA" id="ARBA00022448"/>
    </source>
</evidence>
<dbReference type="GO" id="GO:0055085">
    <property type="term" value="P:transmembrane transport"/>
    <property type="evidence" value="ECO:0007669"/>
    <property type="project" value="TreeGrafter"/>
</dbReference>
<feature type="transmembrane region" description="Helical" evidence="8">
    <location>
        <begin position="46"/>
        <end position="64"/>
    </location>
</feature>
<evidence type="ECO:0000256" key="4">
    <source>
        <dbReference type="ARBA" id="ARBA00022475"/>
    </source>
</evidence>
<keyword evidence="7 8" id="KW-0472">Membrane</keyword>
<gene>
    <name evidence="9" type="ORF">Pan265_20640</name>
</gene>
<dbReference type="GO" id="GO:0005886">
    <property type="term" value="C:plasma membrane"/>
    <property type="evidence" value="ECO:0007669"/>
    <property type="project" value="UniProtKB-SubCell"/>
</dbReference>
<keyword evidence="10" id="KW-1185">Reference proteome</keyword>
<dbReference type="Proteomes" id="UP000320386">
    <property type="component" value="Chromosome"/>
</dbReference>
<sequence>MSERERKWNLFLDPTVATLVFLLVTVTLVGLLASPIGWLWGLLQPVLMPVVVALAAAYVLNPLVSWVEARSSVSRGVITGGVLLIIGMLILSVVLYLTPMVLQQVADLIDALPRYAGRTAEWLAARLNTDVEDLEQRLVERVRELIASLTSEGEGDRGRANVGALLGGLLQGAGMGVGVVMRTIGIVTYLGVALGVGLFSLFVFLWRFDEVMAVVPPLVPASVRLRFLELAGQMDKAVSAVIRGRLFQSLIYGSVLSAGWALAGVPYFLLLGVAGGIFNLVPFLGAVVWPVAVLLALADSGVDAGWLAPLLWPTLVYLVAVFIDSWIVEPWVQGSATNLGPLTIMLVVLTGAALMGVVGMLLAIPAAACVRVLLSEEILPRLRNWAEST</sequence>
<keyword evidence="5 8" id="KW-0812">Transmembrane</keyword>
<feature type="transmembrane region" description="Helical" evidence="8">
    <location>
        <begin position="276"/>
        <end position="297"/>
    </location>
</feature>
<dbReference type="Pfam" id="PF01594">
    <property type="entry name" value="AI-2E_transport"/>
    <property type="match status" value="1"/>
</dbReference>
<keyword evidence="6 8" id="KW-1133">Transmembrane helix</keyword>
<evidence type="ECO:0008006" key="11">
    <source>
        <dbReference type="Google" id="ProtNLM"/>
    </source>
</evidence>
<dbReference type="PANTHER" id="PTHR21716">
    <property type="entry name" value="TRANSMEMBRANE PROTEIN"/>
    <property type="match status" value="1"/>
</dbReference>
<dbReference type="InterPro" id="IPR002549">
    <property type="entry name" value="AI-2E-like"/>
</dbReference>
<evidence type="ECO:0000256" key="5">
    <source>
        <dbReference type="ARBA" id="ARBA00022692"/>
    </source>
</evidence>